<dbReference type="EMBL" id="JMSZ01000032">
    <property type="protein sequence ID" value="KDE39101.1"/>
    <property type="molecule type" value="Genomic_DNA"/>
</dbReference>
<dbReference type="AlphaFoldDB" id="A0A063Y2V2"/>
<dbReference type="Proteomes" id="UP000027318">
    <property type="component" value="Unassembled WGS sequence"/>
</dbReference>
<gene>
    <name evidence="3" type="ORF">ADINL_2230</name>
</gene>
<comment type="similarity">
    <text evidence="1">Belongs to the bactofilin family.</text>
</comment>
<dbReference type="STRING" id="267850.ADINL_2230"/>
<dbReference type="InterPro" id="IPR007607">
    <property type="entry name" value="BacA/B"/>
</dbReference>
<dbReference type="PANTHER" id="PTHR35024">
    <property type="entry name" value="HYPOTHETICAL CYTOSOLIC PROTEIN"/>
    <property type="match status" value="1"/>
</dbReference>
<name>A0A063Y2V2_9GAMM</name>
<proteinExistence type="inferred from homology"/>
<feature type="region of interest" description="Disordered" evidence="2">
    <location>
        <begin position="75"/>
        <end position="116"/>
    </location>
</feature>
<dbReference type="Pfam" id="PF04519">
    <property type="entry name" value="Bactofilin"/>
    <property type="match status" value="1"/>
</dbReference>
<evidence type="ECO:0000256" key="1">
    <source>
        <dbReference type="ARBA" id="ARBA00044755"/>
    </source>
</evidence>
<evidence type="ECO:0000313" key="3">
    <source>
        <dbReference type="EMBL" id="KDE39101.1"/>
    </source>
</evidence>
<protein>
    <recommendedName>
        <fullName evidence="5">Integral membrane protein CcmA involved in cell shape determination</fullName>
    </recommendedName>
</protein>
<reference evidence="3 4" key="1">
    <citation type="journal article" date="2005" name="Int. J. Syst. Evol. Microbiol.">
        <title>Nitrincola lacisaponensis gen. nov., sp. nov., a novel alkaliphilic bacterium isolated from an alkaline, saline lake.</title>
        <authorList>
            <person name="Dimitriu P.A."/>
            <person name="Shukla S.K."/>
            <person name="Conradt J."/>
            <person name="Marquez M.C."/>
            <person name="Ventosa A."/>
            <person name="Maglia A."/>
            <person name="Peyton B.M."/>
            <person name="Pinkart H.C."/>
            <person name="Mormile M.R."/>
        </authorList>
    </citation>
    <scope>NUCLEOTIDE SEQUENCE [LARGE SCALE GENOMIC DNA]</scope>
    <source>
        <strain evidence="3 4">4CA</strain>
    </source>
</reference>
<dbReference type="PANTHER" id="PTHR35024:SF4">
    <property type="entry name" value="POLYMER-FORMING CYTOSKELETAL PROTEIN"/>
    <property type="match status" value="1"/>
</dbReference>
<comment type="caution">
    <text evidence="3">The sequence shown here is derived from an EMBL/GenBank/DDBJ whole genome shotgun (WGS) entry which is preliminary data.</text>
</comment>
<evidence type="ECO:0008006" key="5">
    <source>
        <dbReference type="Google" id="ProtNLM"/>
    </source>
</evidence>
<keyword evidence="4" id="KW-1185">Reference proteome</keyword>
<accession>A0A063Y2V2</accession>
<evidence type="ECO:0000256" key="2">
    <source>
        <dbReference type="SAM" id="MobiDB-lite"/>
    </source>
</evidence>
<sequence length="116" mass="12655">MDGTLEGHIIIEDDISVGMHGLISGRVRATRIFVSGRLEGEVICDHLFIEPGGQVHARVCCADMKVDQGGVFVGERTLPEPTLGTNPLETQERLQPPEQSDILASLPERITLSRKP</sequence>
<organism evidence="3 4">
    <name type="scientific">Nitrincola lacisaponensis</name>
    <dbReference type="NCBI Taxonomy" id="267850"/>
    <lineage>
        <taxon>Bacteria</taxon>
        <taxon>Pseudomonadati</taxon>
        <taxon>Pseudomonadota</taxon>
        <taxon>Gammaproteobacteria</taxon>
        <taxon>Oceanospirillales</taxon>
        <taxon>Oceanospirillaceae</taxon>
        <taxon>Nitrincola</taxon>
    </lineage>
</organism>
<evidence type="ECO:0000313" key="4">
    <source>
        <dbReference type="Proteomes" id="UP000027318"/>
    </source>
</evidence>